<dbReference type="EMBL" id="PEXX01000030">
    <property type="protein sequence ID" value="PIU10747.1"/>
    <property type="molecule type" value="Genomic_DNA"/>
</dbReference>
<comment type="caution">
    <text evidence="1">The sequence shown here is derived from an EMBL/GenBank/DDBJ whole genome shotgun (WGS) entry which is preliminary data.</text>
</comment>
<name>A0A2M6XSY0_9BACT</name>
<dbReference type="SUPFAM" id="SSF52009">
    <property type="entry name" value="Phosphohistidine domain"/>
    <property type="match status" value="1"/>
</dbReference>
<reference evidence="2" key="1">
    <citation type="submission" date="2017-09" db="EMBL/GenBank/DDBJ databases">
        <title>Depth-based differentiation of microbial function through sediment-hosted aquifers and enrichment of novel symbionts in the deep terrestrial subsurface.</title>
        <authorList>
            <person name="Probst A.J."/>
            <person name="Ladd B."/>
            <person name="Jarett J.K."/>
            <person name="Geller-Mcgrath D.E."/>
            <person name="Sieber C.M.K."/>
            <person name="Emerson J.B."/>
            <person name="Anantharaman K."/>
            <person name="Thomas B.C."/>
            <person name="Malmstrom R."/>
            <person name="Stieglmeier M."/>
            <person name="Klingl A."/>
            <person name="Woyke T."/>
            <person name="Ryan C.M."/>
            <person name="Banfield J.F."/>
        </authorList>
    </citation>
    <scope>NUCLEOTIDE SEQUENCE [LARGE SCALE GENOMIC DNA]</scope>
</reference>
<feature type="non-terminal residue" evidence="1">
    <location>
        <position position="151"/>
    </location>
</feature>
<dbReference type="Proteomes" id="UP000230586">
    <property type="component" value="Unassembled WGS sequence"/>
</dbReference>
<proteinExistence type="predicted"/>
<evidence type="ECO:0000313" key="1">
    <source>
        <dbReference type="EMBL" id="PIU10747.1"/>
    </source>
</evidence>
<sequence length="151" mass="17116">MDYKKEIFTRLHFYSLGLFGEISKRLGVKAHLARYILPNEMQDYLLKNKRPDLAQLESNFHNLVNIIKPNGEVVTMKGRDAKATIDCFLQARNKNNVNPDFIKGTGASKGFVQARVKVILNAHDCDKLKHGEILVAPMTSPDYVIAMRKSV</sequence>
<accession>A0A2M6XSY0</accession>
<gene>
    <name evidence="1" type="ORF">COT27_01570</name>
</gene>
<organism evidence="1 2">
    <name type="scientific">Candidatus Kuenenbacteria bacterium CG08_land_8_20_14_0_20_37_23</name>
    <dbReference type="NCBI Taxonomy" id="1974617"/>
    <lineage>
        <taxon>Bacteria</taxon>
        <taxon>Candidatus Kueneniibacteriota</taxon>
    </lineage>
</organism>
<protein>
    <submittedName>
        <fullName evidence="1">Uncharacterized protein</fullName>
    </submittedName>
</protein>
<dbReference type="InterPro" id="IPR036637">
    <property type="entry name" value="Phosphohistidine_dom_sf"/>
</dbReference>
<dbReference type="Gene3D" id="3.50.30.10">
    <property type="entry name" value="Phosphohistidine domain"/>
    <property type="match status" value="1"/>
</dbReference>
<dbReference type="AlphaFoldDB" id="A0A2M6XSY0"/>
<evidence type="ECO:0000313" key="2">
    <source>
        <dbReference type="Proteomes" id="UP000230586"/>
    </source>
</evidence>
<dbReference type="GO" id="GO:0016772">
    <property type="term" value="F:transferase activity, transferring phosphorus-containing groups"/>
    <property type="evidence" value="ECO:0007669"/>
    <property type="project" value="InterPro"/>
</dbReference>